<keyword evidence="2" id="KW-0732">Signal</keyword>
<evidence type="ECO:0000313" key="3">
    <source>
        <dbReference type="EMBL" id="SDL87534.1"/>
    </source>
</evidence>
<dbReference type="EMBL" id="LT629700">
    <property type="protein sequence ID" value="SDL87534.1"/>
    <property type="molecule type" value="Genomic_DNA"/>
</dbReference>
<proteinExistence type="predicted"/>
<reference evidence="4" key="1">
    <citation type="submission" date="2016-10" db="EMBL/GenBank/DDBJ databases">
        <authorList>
            <person name="Varghese N."/>
            <person name="Submissions S."/>
        </authorList>
    </citation>
    <scope>NUCLEOTIDE SEQUENCE [LARGE SCALE GENOMIC DNA]</scope>
    <source>
        <strain evidence="4">DSM 20632</strain>
    </source>
</reference>
<sequence length="187" mass="19190">MSFRTAPYAAAALACVLALPACAGTGGGDGAAGTASGTQTSLEVTTPTAAPQEEFRIEDTSKMTTDELDGDPVDDPAMELTYKWQGVSSAPEGGTVVVVAVTNKSEVPMPADALKQPTLRYSTGGSGEQNATPWSSEQSGVDIIGLDQPLRPGATVNAKYAFDVSPGRLWDADFTVGNVTFSGNLNA</sequence>
<feature type="chain" id="PRO_5009245291" description="DUF4352 domain-containing protein" evidence="2">
    <location>
        <begin position="24"/>
        <end position="187"/>
    </location>
</feature>
<evidence type="ECO:0000256" key="1">
    <source>
        <dbReference type="SAM" id="MobiDB-lite"/>
    </source>
</evidence>
<dbReference type="RefSeq" id="WP_092149761.1">
    <property type="nucleotide sequence ID" value="NZ_LT629700.1"/>
</dbReference>
<feature type="region of interest" description="Disordered" evidence="1">
    <location>
        <begin position="27"/>
        <end position="50"/>
    </location>
</feature>
<dbReference type="OrthoDB" id="4419866at2"/>
<gene>
    <name evidence="3" type="ORF">SAMN04488535_1083</name>
</gene>
<accession>A0A1G9NME4</accession>
<dbReference type="Proteomes" id="UP000199350">
    <property type="component" value="Chromosome I"/>
</dbReference>
<name>A0A1G9NME4_9CORY</name>
<dbReference type="PROSITE" id="PS51257">
    <property type="entry name" value="PROKAR_LIPOPROTEIN"/>
    <property type="match status" value="1"/>
</dbReference>
<evidence type="ECO:0008006" key="5">
    <source>
        <dbReference type="Google" id="ProtNLM"/>
    </source>
</evidence>
<dbReference type="AlphaFoldDB" id="A0A1G9NME4"/>
<feature type="signal peptide" evidence="2">
    <location>
        <begin position="1"/>
        <end position="23"/>
    </location>
</feature>
<keyword evidence="4" id="KW-1185">Reference proteome</keyword>
<evidence type="ECO:0000313" key="4">
    <source>
        <dbReference type="Proteomes" id="UP000199350"/>
    </source>
</evidence>
<protein>
    <recommendedName>
        <fullName evidence="5">DUF4352 domain-containing protein</fullName>
    </recommendedName>
</protein>
<evidence type="ECO:0000256" key="2">
    <source>
        <dbReference type="SAM" id="SignalP"/>
    </source>
</evidence>
<organism evidence="3 4">
    <name type="scientific">Corynebacterium mycetoides</name>
    <dbReference type="NCBI Taxonomy" id="38302"/>
    <lineage>
        <taxon>Bacteria</taxon>
        <taxon>Bacillati</taxon>
        <taxon>Actinomycetota</taxon>
        <taxon>Actinomycetes</taxon>
        <taxon>Mycobacteriales</taxon>
        <taxon>Corynebacteriaceae</taxon>
        <taxon>Corynebacterium</taxon>
    </lineage>
</organism>
<dbReference type="STRING" id="38302.SAMN04488535_1083"/>